<dbReference type="PANTHER" id="PTHR21089:SF1">
    <property type="entry name" value="BIFUNCTIONAL 3-DEHYDROQUINATE DEHYDRATASE_SHIKIMATE DEHYDROGENASE, CHLOROPLASTIC"/>
    <property type="match status" value="1"/>
</dbReference>
<dbReference type="GO" id="GO:0004764">
    <property type="term" value="F:shikimate 3-dehydrogenase (NADP+) activity"/>
    <property type="evidence" value="ECO:0007669"/>
    <property type="project" value="UniProtKB-UniRule"/>
</dbReference>
<comment type="subunit">
    <text evidence="3">Homodimer.</text>
</comment>
<dbReference type="HOGENOM" id="CLU_044063_2_0_0"/>
<dbReference type="eggNOG" id="COG0169">
    <property type="taxonomic scope" value="Bacteria"/>
</dbReference>
<protein>
    <recommendedName>
        <fullName evidence="3">Shikimate dehydrogenase (NADP(+))</fullName>
        <shortName evidence="3">SDH</shortName>
        <ecNumber evidence="3">1.1.1.25</ecNumber>
    </recommendedName>
</protein>
<dbReference type="CDD" id="cd01065">
    <property type="entry name" value="NAD_bind_Shikimate_DH"/>
    <property type="match status" value="1"/>
</dbReference>
<evidence type="ECO:0000256" key="3">
    <source>
        <dbReference type="HAMAP-Rule" id="MF_00222"/>
    </source>
</evidence>
<comment type="similarity">
    <text evidence="3">Belongs to the shikimate dehydrogenase family.</text>
</comment>
<dbReference type="FunCoup" id="E8MZ81">
    <property type="interactions" value="385"/>
</dbReference>
<dbReference type="GO" id="GO:0050661">
    <property type="term" value="F:NADP binding"/>
    <property type="evidence" value="ECO:0007669"/>
    <property type="project" value="TreeGrafter"/>
</dbReference>
<keyword evidence="3 6" id="KW-0560">Oxidoreductase</keyword>
<dbReference type="InParanoid" id="E8MZ81"/>
<dbReference type="STRING" id="926569.ANT_01900"/>
<dbReference type="Gene3D" id="3.40.50.10860">
    <property type="entry name" value="Leucine Dehydrogenase, chain A, domain 1"/>
    <property type="match status" value="1"/>
</dbReference>
<dbReference type="EC" id="1.1.1.25" evidence="3"/>
<sequence>MSALCLGLLGFPLGHSLSPRLHTAALSAMGLEGEYRLYPVPPLPEGETAWRALFERLRAGDLHGLNVTIPHKQTVMKELDFCEDEARIIGAVNTLGVDDSGRVWGANTDSPGFLRDLYAQLGDVLPLQGGRALVLGAGGAARAVVYALIRAEWEVWVSARRGEQAQTLAESLRTFLPYAPLTALEGVPPREALPPRLNLLVNATPLGMSPHPDTLPWNEALPIPEGTAVYDLVYNPRETRLLAFARACGAPAAGGLGMLVEQAALALERWSGQMVPRSVMWQVVAEDSNPQT</sequence>
<comment type="pathway">
    <text evidence="1 3">Metabolic intermediate biosynthesis; chorismate biosynthesis; chorismate from D-erythrose 4-phosphate and phosphoenolpyruvate: step 4/7.</text>
</comment>
<feature type="binding site" evidence="3">
    <location>
        <position position="232"/>
    </location>
    <ligand>
        <name>NADP(+)</name>
        <dbReference type="ChEBI" id="CHEBI:58349"/>
    </ligand>
</feature>
<keyword evidence="3" id="KW-0028">Amino-acid biosynthesis</keyword>
<dbReference type="InterPro" id="IPR046346">
    <property type="entry name" value="Aminoacid_DH-like_N_sf"/>
</dbReference>
<feature type="binding site" evidence="3">
    <location>
        <position position="255"/>
    </location>
    <ligand>
        <name>NADP(+)</name>
        <dbReference type="ChEBI" id="CHEBI:58349"/>
    </ligand>
</feature>
<feature type="binding site" evidence="3">
    <location>
        <position position="68"/>
    </location>
    <ligand>
        <name>shikimate</name>
        <dbReference type="ChEBI" id="CHEBI:36208"/>
    </ligand>
</feature>
<keyword evidence="2 3" id="KW-0057">Aromatic amino acid biosynthesis</keyword>
<evidence type="ECO:0000259" key="4">
    <source>
        <dbReference type="Pfam" id="PF08501"/>
    </source>
</evidence>
<evidence type="ECO:0000313" key="7">
    <source>
        <dbReference type="Proteomes" id="UP000008922"/>
    </source>
</evidence>
<dbReference type="AlphaFoldDB" id="E8MZ81"/>
<dbReference type="PANTHER" id="PTHR21089">
    <property type="entry name" value="SHIKIMATE DEHYDROGENASE"/>
    <property type="match status" value="1"/>
</dbReference>
<organism evidence="6 7">
    <name type="scientific">Anaerolinea thermophila (strain DSM 14523 / JCM 11388 / NBRC 100420 / UNI-1)</name>
    <dbReference type="NCBI Taxonomy" id="926569"/>
    <lineage>
        <taxon>Bacteria</taxon>
        <taxon>Bacillati</taxon>
        <taxon>Chloroflexota</taxon>
        <taxon>Anaerolineae</taxon>
        <taxon>Anaerolineales</taxon>
        <taxon>Anaerolineaceae</taxon>
        <taxon>Anaerolinea</taxon>
    </lineage>
</organism>
<feature type="domain" description="Shikimate dehydrogenase substrate binding N-terminal" evidence="4">
    <location>
        <begin position="8"/>
        <end position="95"/>
    </location>
</feature>
<dbReference type="HAMAP" id="MF_00222">
    <property type="entry name" value="Shikimate_DH_AroE"/>
    <property type="match status" value="1"/>
</dbReference>
<comment type="function">
    <text evidence="3">Involved in the biosynthesis of the chorismate, which leads to the biosynthesis of aromatic amino acids. Catalyzes the reversible NADPH linked reduction of 3-dehydroshikimate (DHSA) to yield shikimate (SA).</text>
</comment>
<dbReference type="Pfam" id="PF18317">
    <property type="entry name" value="SDH_C"/>
    <property type="match status" value="1"/>
</dbReference>
<feature type="binding site" evidence="3">
    <location>
        <position position="109"/>
    </location>
    <ligand>
        <name>shikimate</name>
        <dbReference type="ChEBI" id="CHEBI:36208"/>
    </ligand>
</feature>
<proteinExistence type="inferred from homology"/>
<dbReference type="GO" id="GO:0019632">
    <property type="term" value="P:shikimate metabolic process"/>
    <property type="evidence" value="ECO:0007669"/>
    <property type="project" value="TreeGrafter"/>
</dbReference>
<dbReference type="UniPathway" id="UPA00053">
    <property type="reaction ID" value="UER00087"/>
</dbReference>
<feature type="binding site" evidence="3">
    <location>
        <position position="234"/>
    </location>
    <ligand>
        <name>shikimate</name>
        <dbReference type="ChEBI" id="CHEBI:36208"/>
    </ligand>
</feature>
<evidence type="ECO:0000256" key="1">
    <source>
        <dbReference type="ARBA" id="ARBA00004871"/>
    </source>
</evidence>
<feature type="binding site" evidence="3">
    <location>
        <position position="84"/>
    </location>
    <ligand>
        <name>NADP(+)</name>
        <dbReference type="ChEBI" id="CHEBI:58349"/>
    </ligand>
</feature>
<dbReference type="GO" id="GO:0009073">
    <property type="term" value="P:aromatic amino acid family biosynthetic process"/>
    <property type="evidence" value="ECO:0007669"/>
    <property type="project" value="UniProtKB-KW"/>
</dbReference>
<feature type="binding site" evidence="3">
    <location>
        <position position="262"/>
    </location>
    <ligand>
        <name>shikimate</name>
        <dbReference type="ChEBI" id="CHEBI:36208"/>
    </ligand>
</feature>
<dbReference type="Gene3D" id="3.40.50.720">
    <property type="entry name" value="NAD(P)-binding Rossmann-like Domain"/>
    <property type="match status" value="1"/>
</dbReference>
<feature type="binding site" evidence="3">
    <location>
        <position position="93"/>
    </location>
    <ligand>
        <name>shikimate</name>
        <dbReference type="ChEBI" id="CHEBI:36208"/>
    </ligand>
</feature>
<dbReference type="GO" id="GO:0005829">
    <property type="term" value="C:cytosol"/>
    <property type="evidence" value="ECO:0007669"/>
    <property type="project" value="TreeGrafter"/>
</dbReference>
<dbReference type="SUPFAM" id="SSF51735">
    <property type="entry name" value="NAD(P)-binding Rossmann-fold domains"/>
    <property type="match status" value="1"/>
</dbReference>
<dbReference type="Pfam" id="PF08501">
    <property type="entry name" value="Shikimate_dh_N"/>
    <property type="match status" value="1"/>
</dbReference>
<dbReference type="GO" id="GO:0008652">
    <property type="term" value="P:amino acid biosynthetic process"/>
    <property type="evidence" value="ECO:0007669"/>
    <property type="project" value="UniProtKB-KW"/>
</dbReference>
<dbReference type="GO" id="GO:0009423">
    <property type="term" value="P:chorismate biosynthetic process"/>
    <property type="evidence" value="ECO:0007669"/>
    <property type="project" value="UniProtKB-UniRule"/>
</dbReference>
<dbReference type="EMBL" id="AP012029">
    <property type="protein sequence ID" value="BAJ62224.1"/>
    <property type="molecule type" value="Genomic_DNA"/>
</dbReference>
<accession>E8MZ81</accession>
<dbReference type="Proteomes" id="UP000008922">
    <property type="component" value="Chromosome"/>
</dbReference>
<comment type="caution">
    <text evidence="3">Lacks conserved residue(s) required for the propagation of feature annotation.</text>
</comment>
<dbReference type="RefSeq" id="WP_013558622.1">
    <property type="nucleotide sequence ID" value="NC_014960.1"/>
</dbReference>
<dbReference type="InterPro" id="IPR041121">
    <property type="entry name" value="SDH_C"/>
</dbReference>
<dbReference type="InterPro" id="IPR022893">
    <property type="entry name" value="Shikimate_DH_fam"/>
</dbReference>
<keyword evidence="7" id="KW-1185">Reference proteome</keyword>
<evidence type="ECO:0000256" key="2">
    <source>
        <dbReference type="ARBA" id="ARBA00023141"/>
    </source>
</evidence>
<evidence type="ECO:0000313" key="6">
    <source>
        <dbReference type="EMBL" id="BAJ62224.1"/>
    </source>
</evidence>
<reference evidence="6 7" key="1">
    <citation type="submission" date="2010-12" db="EMBL/GenBank/DDBJ databases">
        <title>Whole genome sequence of Anaerolinea thermophila UNI-1.</title>
        <authorList>
            <person name="Narita-Yamada S."/>
            <person name="Kishi E."/>
            <person name="Watanabe Y."/>
            <person name="Takasaki K."/>
            <person name="Ankai A."/>
            <person name="Oguchi A."/>
            <person name="Fukui S."/>
            <person name="Takahashi M."/>
            <person name="Yashiro I."/>
            <person name="Hosoyama A."/>
            <person name="Sekiguchi Y."/>
            <person name="Hanada S."/>
            <person name="Fujita N."/>
        </authorList>
    </citation>
    <scope>NUCLEOTIDE SEQUENCE [LARGE SCALE GENOMIC DNA]</scope>
    <source>
        <strain evidence="7">DSM 14523 / JCM 11388 / NBRC 100420 / UNI-1</strain>
    </source>
</reference>
<dbReference type="KEGG" id="atm:ANT_01900"/>
<feature type="binding site" evidence="3">
    <location>
        <begin position="16"/>
        <end position="18"/>
    </location>
    <ligand>
        <name>shikimate</name>
        <dbReference type="ChEBI" id="CHEBI:36208"/>
    </ligand>
</feature>
<evidence type="ECO:0000259" key="5">
    <source>
        <dbReference type="Pfam" id="PF18317"/>
    </source>
</evidence>
<keyword evidence="3" id="KW-0521">NADP</keyword>
<dbReference type="SUPFAM" id="SSF53223">
    <property type="entry name" value="Aminoacid dehydrogenase-like, N-terminal domain"/>
    <property type="match status" value="1"/>
</dbReference>
<feature type="active site" description="Proton acceptor" evidence="3">
    <location>
        <position position="72"/>
    </location>
</feature>
<feature type="binding site" evidence="3">
    <location>
        <begin position="136"/>
        <end position="140"/>
    </location>
    <ligand>
        <name>NADP(+)</name>
        <dbReference type="ChEBI" id="CHEBI:58349"/>
    </ligand>
</feature>
<dbReference type="InterPro" id="IPR013708">
    <property type="entry name" value="Shikimate_DH-bd_N"/>
</dbReference>
<feature type="domain" description="SDH C-terminal" evidence="5">
    <location>
        <begin position="255"/>
        <end position="284"/>
    </location>
</feature>
<gene>
    <name evidence="3 6" type="primary">aroE</name>
    <name evidence="6" type="ordered locus">ANT_01900</name>
</gene>
<name>E8MZ81_ANATU</name>
<dbReference type="InterPro" id="IPR036291">
    <property type="entry name" value="NAD(P)-bd_dom_sf"/>
</dbReference>
<comment type="catalytic activity">
    <reaction evidence="3">
        <text>shikimate + NADP(+) = 3-dehydroshikimate + NADPH + H(+)</text>
        <dbReference type="Rhea" id="RHEA:17737"/>
        <dbReference type="ChEBI" id="CHEBI:15378"/>
        <dbReference type="ChEBI" id="CHEBI:16630"/>
        <dbReference type="ChEBI" id="CHEBI:36208"/>
        <dbReference type="ChEBI" id="CHEBI:57783"/>
        <dbReference type="ChEBI" id="CHEBI:58349"/>
        <dbReference type="EC" id="1.1.1.25"/>
    </reaction>
</comment>